<dbReference type="GeneID" id="123743250"/>
<proteinExistence type="predicted"/>
<feature type="domain" description="VWFD" evidence="3">
    <location>
        <begin position="1"/>
        <end position="102"/>
    </location>
</feature>
<sequence length="108" mass="11758">MLQETLDDQLVSLPLGLNSQLMVFCSGQRAVVKTAVGITLTFDWHSTVHVKLPSPYQGAVCGLCGNYNAMPQDDLTMRDSHPAPDATWLGENWRVALVPGCSSGCHWT</sequence>
<keyword evidence="2" id="KW-0325">Glycoprotein</keyword>
<dbReference type="Pfam" id="PF00094">
    <property type="entry name" value="VWD"/>
    <property type="match status" value="1"/>
</dbReference>
<keyword evidence="1" id="KW-1015">Disulfide bond</keyword>
<protein>
    <submittedName>
        <fullName evidence="5">IgGFc-binding protein</fullName>
    </submittedName>
</protein>
<organism evidence="4 5">
    <name type="scientific">Salmo salar</name>
    <name type="common">Atlantic salmon</name>
    <dbReference type="NCBI Taxonomy" id="8030"/>
    <lineage>
        <taxon>Eukaryota</taxon>
        <taxon>Metazoa</taxon>
        <taxon>Chordata</taxon>
        <taxon>Craniata</taxon>
        <taxon>Vertebrata</taxon>
        <taxon>Euteleostomi</taxon>
        <taxon>Actinopterygii</taxon>
        <taxon>Neopterygii</taxon>
        <taxon>Teleostei</taxon>
        <taxon>Protacanthopterygii</taxon>
        <taxon>Salmoniformes</taxon>
        <taxon>Salmonidae</taxon>
        <taxon>Salmoninae</taxon>
        <taxon>Salmo</taxon>
    </lineage>
</organism>
<dbReference type="InterPro" id="IPR001846">
    <property type="entry name" value="VWF_type-D"/>
</dbReference>
<accession>A0ABM3EWD0</accession>
<evidence type="ECO:0000313" key="5">
    <source>
        <dbReference type="RefSeq" id="XP_045575375.1"/>
    </source>
</evidence>
<gene>
    <name evidence="5" type="primary">LOC123743250</name>
</gene>
<dbReference type="RefSeq" id="XP_045575375.1">
    <property type="nucleotide sequence ID" value="XM_045719419.1"/>
</dbReference>
<dbReference type="InterPro" id="IPR050780">
    <property type="entry name" value="Mucin_vWF_Thrombospondin_sf"/>
</dbReference>
<evidence type="ECO:0000259" key="3">
    <source>
        <dbReference type="PROSITE" id="PS51233"/>
    </source>
</evidence>
<keyword evidence="4" id="KW-1185">Reference proteome</keyword>
<evidence type="ECO:0000256" key="1">
    <source>
        <dbReference type="ARBA" id="ARBA00023157"/>
    </source>
</evidence>
<name>A0ABM3EWD0_SALSA</name>
<dbReference type="PANTHER" id="PTHR11339:SF373">
    <property type="entry name" value="VWFD DOMAIN-CONTAINING PROTEIN"/>
    <property type="match status" value="1"/>
</dbReference>
<dbReference type="Proteomes" id="UP001652741">
    <property type="component" value="Chromosome ssa05"/>
</dbReference>
<reference evidence="5" key="1">
    <citation type="submission" date="2025-08" db="UniProtKB">
        <authorList>
            <consortium name="RefSeq"/>
        </authorList>
    </citation>
    <scope>IDENTIFICATION</scope>
</reference>
<evidence type="ECO:0000256" key="2">
    <source>
        <dbReference type="ARBA" id="ARBA00023180"/>
    </source>
</evidence>
<dbReference type="PROSITE" id="PS51233">
    <property type="entry name" value="VWFD"/>
    <property type="match status" value="1"/>
</dbReference>
<dbReference type="PANTHER" id="PTHR11339">
    <property type="entry name" value="EXTRACELLULAR MATRIX GLYCOPROTEIN RELATED"/>
    <property type="match status" value="1"/>
</dbReference>
<evidence type="ECO:0000313" key="4">
    <source>
        <dbReference type="Proteomes" id="UP001652741"/>
    </source>
</evidence>